<name>A0A9W4MQA3_PENNA</name>
<organism evidence="5 6">
    <name type="scientific">Penicillium nalgiovense</name>
    <dbReference type="NCBI Taxonomy" id="60175"/>
    <lineage>
        <taxon>Eukaryota</taxon>
        <taxon>Fungi</taxon>
        <taxon>Dikarya</taxon>
        <taxon>Ascomycota</taxon>
        <taxon>Pezizomycotina</taxon>
        <taxon>Eurotiomycetes</taxon>
        <taxon>Eurotiomycetidae</taxon>
        <taxon>Eurotiales</taxon>
        <taxon>Aspergillaceae</taxon>
        <taxon>Penicillium</taxon>
    </lineage>
</organism>
<dbReference type="PANTHER" id="PTHR11709">
    <property type="entry name" value="MULTI-COPPER OXIDASE"/>
    <property type="match status" value="1"/>
</dbReference>
<dbReference type="PANTHER" id="PTHR11709:SF71">
    <property type="entry name" value="OXIDOREDUCTASE TPCJ"/>
    <property type="match status" value="1"/>
</dbReference>
<dbReference type="Gene3D" id="2.60.40.420">
    <property type="entry name" value="Cupredoxins - blue copper proteins"/>
    <property type="match status" value="1"/>
</dbReference>
<dbReference type="GO" id="GO:0016491">
    <property type="term" value="F:oxidoreductase activity"/>
    <property type="evidence" value="ECO:0007669"/>
    <property type="project" value="UniProtKB-KW"/>
</dbReference>
<dbReference type="SUPFAM" id="SSF49503">
    <property type="entry name" value="Cupredoxins"/>
    <property type="match status" value="1"/>
</dbReference>
<keyword evidence="3" id="KW-0560">Oxidoreductase</keyword>
<dbReference type="Proteomes" id="UP001153461">
    <property type="component" value="Unassembled WGS sequence"/>
</dbReference>
<accession>A0A9W4MQA3</accession>
<evidence type="ECO:0000256" key="2">
    <source>
        <dbReference type="ARBA" id="ARBA00022723"/>
    </source>
</evidence>
<dbReference type="Pfam" id="PF07731">
    <property type="entry name" value="Cu-oxidase_2"/>
    <property type="match status" value="1"/>
</dbReference>
<gene>
    <name evidence="5" type="ORF">PNAL_LOCUS3749</name>
</gene>
<feature type="domain" description="Plastocyanin-like" evidence="4">
    <location>
        <begin position="106"/>
        <end position="223"/>
    </location>
</feature>
<comment type="caution">
    <text evidence="5">The sequence shown here is derived from an EMBL/GenBank/DDBJ whole genome shotgun (WGS) entry which is preliminary data.</text>
</comment>
<dbReference type="InterPro" id="IPR008972">
    <property type="entry name" value="Cupredoxin"/>
</dbReference>
<reference evidence="5" key="1">
    <citation type="submission" date="2021-07" db="EMBL/GenBank/DDBJ databases">
        <authorList>
            <person name="Branca A.L. A."/>
        </authorList>
    </citation>
    <scope>NUCLEOTIDE SEQUENCE</scope>
</reference>
<dbReference type="OrthoDB" id="3207336at2759"/>
<dbReference type="CDD" id="cd13901">
    <property type="entry name" value="CuRO_3_MaLCC_like"/>
    <property type="match status" value="1"/>
</dbReference>
<keyword evidence="2" id="KW-0479">Metal-binding</keyword>
<dbReference type="InterPro" id="IPR011706">
    <property type="entry name" value="Cu-oxidase_C"/>
</dbReference>
<dbReference type="AlphaFoldDB" id="A0A9W4MQA3"/>
<evidence type="ECO:0000313" key="6">
    <source>
        <dbReference type="Proteomes" id="UP001153461"/>
    </source>
</evidence>
<dbReference type="GO" id="GO:0005507">
    <property type="term" value="F:copper ion binding"/>
    <property type="evidence" value="ECO:0007669"/>
    <property type="project" value="InterPro"/>
</dbReference>
<dbReference type="EMBL" id="CAJVNV010000132">
    <property type="protein sequence ID" value="CAG8067255.1"/>
    <property type="molecule type" value="Genomic_DNA"/>
</dbReference>
<evidence type="ECO:0000256" key="3">
    <source>
        <dbReference type="ARBA" id="ARBA00023002"/>
    </source>
</evidence>
<comment type="similarity">
    <text evidence="1">Belongs to the multicopper oxidase family.</text>
</comment>
<dbReference type="InterPro" id="IPR045087">
    <property type="entry name" value="Cu-oxidase_fam"/>
</dbReference>
<protein>
    <recommendedName>
        <fullName evidence="4">Plastocyanin-like domain-containing protein</fullName>
    </recommendedName>
</protein>
<proteinExistence type="inferred from homology"/>
<evidence type="ECO:0000259" key="4">
    <source>
        <dbReference type="Pfam" id="PF07731"/>
    </source>
</evidence>
<evidence type="ECO:0000256" key="1">
    <source>
        <dbReference type="ARBA" id="ARBA00010609"/>
    </source>
</evidence>
<evidence type="ECO:0000313" key="5">
    <source>
        <dbReference type="EMBL" id="CAG8067255.1"/>
    </source>
</evidence>
<sequence length="248" mass="27830">MRAIYQTACNGVSIGRNDIKGTICYEGASQVDPTMEQWSSITNSCGDEPYASLVPYVKKDVGNADSQKSLNIGWFYETDLVFHWAINTKALKIDWQRPTDLLIYRNQSVFSSDYNIYGIRADQTVMDILGHSRFGLDLGFVNAYHPFHLHGHDFYILAQGFGAYTPVTKLNRKNPPRRDTATMAGSGYLVIAFENDNPGSWLMHCHIAWHTGQSLALQFVEHQSEIPGLVASVSADFEINLCKVEDLL</sequence>